<accession>C7N815</accession>
<protein>
    <submittedName>
        <fullName evidence="1">Uncharacterized protein</fullName>
    </submittedName>
</protein>
<name>C7N815_SLAHD</name>
<organism evidence="1 2">
    <name type="scientific">Slackia heliotrinireducens (strain ATCC 29202 / DSM 20476 / NCTC 11029 / RHS 1)</name>
    <name type="common">Peptococcus heliotrinreducens</name>
    <dbReference type="NCBI Taxonomy" id="471855"/>
    <lineage>
        <taxon>Bacteria</taxon>
        <taxon>Bacillati</taxon>
        <taxon>Actinomycetota</taxon>
        <taxon>Coriobacteriia</taxon>
        <taxon>Eggerthellales</taxon>
        <taxon>Eggerthellaceae</taxon>
        <taxon>Slackia</taxon>
    </lineage>
</organism>
<dbReference type="EMBL" id="CP001684">
    <property type="protein sequence ID" value="ACV23050.1"/>
    <property type="molecule type" value="Genomic_DNA"/>
</dbReference>
<dbReference type="STRING" id="471855.Shel_20380"/>
<keyword evidence="2" id="KW-1185">Reference proteome</keyword>
<evidence type="ECO:0000313" key="1">
    <source>
        <dbReference type="EMBL" id="ACV23050.1"/>
    </source>
</evidence>
<reference evidence="1 2" key="1">
    <citation type="journal article" date="2009" name="Stand. Genomic Sci.">
        <title>Complete genome sequence of Slackia heliotrinireducens type strain (RHS 1).</title>
        <authorList>
            <person name="Pukall R."/>
            <person name="Lapidus A."/>
            <person name="Nolan M."/>
            <person name="Copeland A."/>
            <person name="Glavina Del Rio T."/>
            <person name="Lucas S."/>
            <person name="Chen F."/>
            <person name="Tice H."/>
            <person name="Cheng J.F."/>
            <person name="Chertkov O."/>
            <person name="Bruce D."/>
            <person name="Goodwin L."/>
            <person name="Kuske C."/>
            <person name="Brettin T."/>
            <person name="Detter J.C."/>
            <person name="Han C."/>
            <person name="Pitluck S."/>
            <person name="Pati A."/>
            <person name="Mavrommatis K."/>
            <person name="Ivanova N."/>
            <person name="Ovchinnikova G."/>
            <person name="Chen A."/>
            <person name="Palaniappan K."/>
            <person name="Schneider S."/>
            <person name="Rohde M."/>
            <person name="Chain P."/>
            <person name="D'haeseleer P."/>
            <person name="Goker M."/>
            <person name="Bristow J."/>
            <person name="Eisen J.A."/>
            <person name="Markowitz V."/>
            <person name="Kyrpides N.C."/>
            <person name="Klenk H.P."/>
            <person name="Hugenholtz P."/>
        </authorList>
    </citation>
    <scope>NUCLEOTIDE SEQUENCE [LARGE SCALE GENOMIC DNA]</scope>
    <source>
        <strain evidence="2">ATCC 29202 / DSM 20476 / NCTC 11029 / RHS 1</strain>
    </source>
</reference>
<sequence length="97" mass="10337">MGRNEALKALADYATELYNAAPDKPDDAATSLAGFHLTMRGNGMEPELCEKVEQAVWSGLQATASGVAAMLLDELGDGAYDEAEAREMLGSMVERAR</sequence>
<dbReference type="RefSeq" id="WP_012799151.1">
    <property type="nucleotide sequence ID" value="NC_013165.1"/>
</dbReference>
<proteinExistence type="predicted"/>
<dbReference type="HOGENOM" id="CLU_2345171_0_0_11"/>
<evidence type="ECO:0000313" key="2">
    <source>
        <dbReference type="Proteomes" id="UP000002026"/>
    </source>
</evidence>
<gene>
    <name evidence="1" type="ordered locus">Shel_20380</name>
</gene>
<dbReference type="Proteomes" id="UP000002026">
    <property type="component" value="Chromosome"/>
</dbReference>
<dbReference type="KEGG" id="shi:Shel_20380"/>
<dbReference type="AlphaFoldDB" id="C7N815"/>